<dbReference type="PANTHER" id="PTHR13900:SF0">
    <property type="entry name" value="TRANSCRIPTION INITIATION FACTOR TFIID SUBUNIT 1"/>
    <property type="match status" value="1"/>
</dbReference>
<name>A0ABR0VPI9_REHGL</name>
<accession>A0ABR0VPI9</accession>
<reference evidence="5 6" key="1">
    <citation type="journal article" date="2021" name="Comput. Struct. Biotechnol. J.">
        <title>De novo genome assembly of the potent medicinal plant Rehmannia glutinosa using nanopore technology.</title>
        <authorList>
            <person name="Ma L."/>
            <person name="Dong C."/>
            <person name="Song C."/>
            <person name="Wang X."/>
            <person name="Zheng X."/>
            <person name="Niu Y."/>
            <person name="Chen S."/>
            <person name="Feng W."/>
        </authorList>
    </citation>
    <scope>NUCLEOTIDE SEQUENCE [LARGE SCALE GENOMIC DNA]</scope>
    <source>
        <strain evidence="5">DH-2019</strain>
    </source>
</reference>
<dbReference type="InterPro" id="IPR009067">
    <property type="entry name" value="TAF_II_230-bd"/>
</dbReference>
<dbReference type="Pfam" id="PF09247">
    <property type="entry name" value="TBP-binding"/>
    <property type="match status" value="1"/>
</dbReference>
<dbReference type="Pfam" id="PF12157">
    <property type="entry name" value="DUF3591"/>
    <property type="match status" value="1"/>
</dbReference>
<dbReference type="PROSITE" id="PS50053">
    <property type="entry name" value="UBIQUITIN_2"/>
    <property type="match status" value="1"/>
</dbReference>
<dbReference type="EMBL" id="JABTTQ020001047">
    <property type="protein sequence ID" value="KAK6136246.1"/>
    <property type="molecule type" value="Genomic_DNA"/>
</dbReference>
<gene>
    <name evidence="5" type="ORF">DH2020_030009</name>
</gene>
<comment type="caution">
    <text evidence="5">The sequence shown here is derived from an EMBL/GenBank/DDBJ whole genome shotgun (WGS) entry which is preliminary data.</text>
</comment>
<organism evidence="5 6">
    <name type="scientific">Rehmannia glutinosa</name>
    <name type="common">Chinese foxglove</name>
    <dbReference type="NCBI Taxonomy" id="99300"/>
    <lineage>
        <taxon>Eukaryota</taxon>
        <taxon>Viridiplantae</taxon>
        <taxon>Streptophyta</taxon>
        <taxon>Embryophyta</taxon>
        <taxon>Tracheophyta</taxon>
        <taxon>Spermatophyta</taxon>
        <taxon>Magnoliopsida</taxon>
        <taxon>eudicotyledons</taxon>
        <taxon>Gunneridae</taxon>
        <taxon>Pentapetalae</taxon>
        <taxon>asterids</taxon>
        <taxon>lamiids</taxon>
        <taxon>Lamiales</taxon>
        <taxon>Orobanchaceae</taxon>
        <taxon>Rehmannieae</taxon>
        <taxon>Rehmannia</taxon>
    </lineage>
</organism>
<dbReference type="InterPro" id="IPR029071">
    <property type="entry name" value="Ubiquitin-like_domsf"/>
</dbReference>
<dbReference type="Proteomes" id="UP001318860">
    <property type="component" value="Unassembled WGS sequence"/>
</dbReference>
<dbReference type="SUPFAM" id="SSF54236">
    <property type="entry name" value="Ubiquitin-like"/>
    <property type="match status" value="1"/>
</dbReference>
<evidence type="ECO:0000256" key="1">
    <source>
        <dbReference type="ARBA" id="ARBA00004123"/>
    </source>
</evidence>
<feature type="region of interest" description="Disordered" evidence="3">
    <location>
        <begin position="164"/>
        <end position="184"/>
    </location>
</feature>
<keyword evidence="2" id="KW-0539">Nucleus</keyword>
<dbReference type="SMART" id="SM00213">
    <property type="entry name" value="UBQ"/>
    <property type="match status" value="1"/>
</dbReference>
<protein>
    <recommendedName>
        <fullName evidence="4">Ubiquitin-like domain-containing protein</fullName>
    </recommendedName>
</protein>
<proteinExistence type="predicted"/>
<evidence type="ECO:0000313" key="6">
    <source>
        <dbReference type="Proteomes" id="UP001318860"/>
    </source>
</evidence>
<dbReference type="PANTHER" id="PTHR13900">
    <property type="entry name" value="TRANSCRIPTION INITIATION FACTOR TFIID"/>
    <property type="match status" value="1"/>
</dbReference>
<evidence type="ECO:0000256" key="3">
    <source>
        <dbReference type="SAM" id="MobiDB-lite"/>
    </source>
</evidence>
<feature type="domain" description="Ubiquitin-like" evidence="4">
    <location>
        <begin position="632"/>
        <end position="702"/>
    </location>
</feature>
<dbReference type="Gene3D" id="3.10.20.90">
    <property type="entry name" value="Phosphatidylinositol 3-kinase Catalytic Subunit, Chain A, domain 1"/>
    <property type="match status" value="1"/>
</dbReference>
<sequence length="1219" mass="137340">MGLWADGTGEDDDDEYEEAEGGNRLLGFMFGNVDNSGDLDVDYLDEVNTTHQLFVGAIWKLREHVLKWDAKEHLAALADKLGPSLTDIDKAENAVDYEDIDEQYEGPEVQTATEEDFLLPKKDFFSKEVSLLPFLLTGEQNHSHEMPPQEESLPDNAHMLKMESSDVVDSEEDDSNSSEESMDGDISSLLPVLYVEDGKAILRFSEIFGVHEPVKKRGKRDSGHVMPREKYKSMDASEIVEEDEEKFMKAPCQDFSWMRSFQRKSDVFTSGVEGDLVKSGTVWESGKISVESDDNRKDSCVSAEPMKDDLSMPKFLEWNSPFSPKFYPLDQEDWEDRIVWNNSPSSTDNFVESCELSGPDSDTPGDKERDLKAEAQPFEPEIQSEPHDKSDTSFLNNCSILVEPFGSIEYSQSTNLTLYGSRTHPQLLRLESQLDKYIANSGGVQDVATEAKLCTDAIRRFSEISLQNREVVEGSWLDNIVWEPDQSIAKPKLILDLQDEQMLFELSDMKDTKHMQLHAGAMIVARSLHPSSGDSVEIHNHGILSAGRFNISNDKFYSNRKSSQQLRSHSKKRTVHGLKVLHSVPALKLQTMKAKLSNKDLANFHRPKAIWYPHDIEVPFKDQGKLAMQGPMKIIMKSLGGKGSKLHVDAEETIASVKAKASKKLDFKLSEPVKIFFSGRELEDNKSVAEQNVHSNSVLHLIRTKIHLLPRAQKLPGENKSLRPPGAFKKKTDLSVKDGHVFLMEYCEERPLLLGNAGMGARLCTYYQKSAPGDQMGNLLRNGNNVLGSVVTLDPSDKSPFLGDIKPGSSQSCLETNMYRAPIYQHKVSSTDYLLVRSSKGKLSIRRIDRIDVVGQQEPHIEVMSPGSKGVQFYLMNRLLVYMYRQFRASEKRGLRPSILVDELVSLFSDLSEALLRKRLKNCADLQRGPNGHLLWVMKRNFRIPSEEELRRMVTPENVCAYESMRAGLYRLKRLGITRLTQPTGLSSAMNQLPDEAIALAAASHIERELQITPWNLSSNFDRGNIERLEITGVGDPSGRGLGFSYVRTTPKAPISNSIVKKKNVVGKGSTVTGTDADLRRLSMEAARELLLKFNVPEEQIAKLTRWHRIALIRKLSSEQAASGVKVDPTTVSKFARGQRMSFLQLQQQTREKCQEIWDRQVQSLCSGDGEENESESEANSDLDSFAGIWRIFWMQKKGKRVKRIMMTLRMIVLMVSGV</sequence>
<feature type="compositionally biased region" description="Acidic residues" evidence="3">
    <location>
        <begin position="166"/>
        <end position="183"/>
    </location>
</feature>
<evidence type="ECO:0000313" key="5">
    <source>
        <dbReference type="EMBL" id="KAK6136246.1"/>
    </source>
</evidence>
<comment type="subcellular location">
    <subcellularLocation>
        <location evidence="1">Nucleus</location>
    </subcellularLocation>
</comment>
<dbReference type="InterPro" id="IPR022591">
    <property type="entry name" value="TAF1_HAT_dom"/>
</dbReference>
<keyword evidence="6" id="KW-1185">Reference proteome</keyword>
<dbReference type="InterPro" id="IPR000626">
    <property type="entry name" value="Ubiquitin-like_dom"/>
</dbReference>
<dbReference type="InterPro" id="IPR040240">
    <property type="entry name" value="TAF1"/>
</dbReference>
<dbReference type="Pfam" id="PF00240">
    <property type="entry name" value="ubiquitin"/>
    <property type="match status" value="1"/>
</dbReference>
<evidence type="ECO:0000256" key="2">
    <source>
        <dbReference type="ARBA" id="ARBA00023242"/>
    </source>
</evidence>
<dbReference type="CDD" id="cd17064">
    <property type="entry name" value="Ubl_TAFs_like"/>
    <property type="match status" value="1"/>
</dbReference>
<evidence type="ECO:0000259" key="4">
    <source>
        <dbReference type="PROSITE" id="PS50053"/>
    </source>
</evidence>